<proteinExistence type="predicted"/>
<dbReference type="EMBL" id="VEPZ02001044">
    <property type="protein sequence ID" value="KAE8698414.1"/>
    <property type="molecule type" value="Genomic_DNA"/>
</dbReference>
<sequence>MYDSTIVRCRKIHWVSWERLCLPRQFGGLGLVDFKVKNKALLYIWLWRYGSERNRLWHRVINAKYEKGENHTLPVNTSARNKPWIWCGIVRPLSLSNVDSNPFASHVHVRVGDGSSLDFWSDNWVNRSNLKTLFPRIFALAVKKEGKIREFGHWLQGCWVWNCLRWDLSSSGCFESKDIINLAYENVNQNLLWKSFWYGLVPNNIEHFAWRVLINRVPTKVELLKRGVSLVETSCVLRKNEIETIDHLFFSCEVSWRIWCSWIGLSVKGVFHNLGYPFFEAWLGYCPSSKIEPFWKMTFFSVLWSIWCCGNGVIFNQETWEDGKVLDSIWLKLRWWSKANWSDISFTINEFISKPADSVAVRSSWVAPGLDVVKFNTDGEVSGNFGPAGIGGLLANHKGDCLIQFSKSIGFADPFSAEILAIKEACSFAAVQWLNNPLLAPSGLRVLVDSCKDALIRSGGSILWIGRDARTDFVFEIEVAQFILVGLHCWLFSLFVLFEWCWMLEFENGWGWFGARAKVLLPECWLVYC</sequence>
<dbReference type="Pfam" id="PF13966">
    <property type="entry name" value="zf-RVT"/>
    <property type="match status" value="1"/>
</dbReference>
<dbReference type="SUPFAM" id="SSF53098">
    <property type="entry name" value="Ribonuclease H-like"/>
    <property type="match status" value="1"/>
</dbReference>
<dbReference type="PANTHER" id="PTHR36617:SF5">
    <property type="entry name" value="OS05G0421675 PROTEIN"/>
    <property type="match status" value="1"/>
</dbReference>
<dbReference type="GO" id="GO:0003676">
    <property type="term" value="F:nucleic acid binding"/>
    <property type="evidence" value="ECO:0007669"/>
    <property type="project" value="InterPro"/>
</dbReference>
<keyword evidence="3" id="KW-1185">Reference proteome</keyword>
<accession>A0A6A3A297</accession>
<gene>
    <name evidence="2" type="ORF">F3Y22_tig00110597pilonHSYRG00143</name>
</gene>
<dbReference type="Proteomes" id="UP000436088">
    <property type="component" value="Unassembled WGS sequence"/>
</dbReference>
<dbReference type="InterPro" id="IPR012337">
    <property type="entry name" value="RNaseH-like_sf"/>
</dbReference>
<dbReference type="Gene3D" id="3.30.420.10">
    <property type="entry name" value="Ribonuclease H-like superfamily/Ribonuclease H"/>
    <property type="match status" value="1"/>
</dbReference>
<reference evidence="2" key="1">
    <citation type="submission" date="2019-09" db="EMBL/GenBank/DDBJ databases">
        <title>Draft genome information of white flower Hibiscus syriacus.</title>
        <authorList>
            <person name="Kim Y.-M."/>
        </authorList>
    </citation>
    <scope>NUCLEOTIDE SEQUENCE [LARGE SCALE GENOMIC DNA]</scope>
    <source>
        <strain evidence="2">YM2019G1</strain>
    </source>
</reference>
<dbReference type="CDD" id="cd06222">
    <property type="entry name" value="RNase_H_like"/>
    <property type="match status" value="1"/>
</dbReference>
<dbReference type="InterPro" id="IPR044730">
    <property type="entry name" value="RNase_H-like_dom_plant"/>
</dbReference>
<dbReference type="PANTHER" id="PTHR36617">
    <property type="entry name" value="PROTEIN, PUTATIVE-RELATED"/>
    <property type="match status" value="1"/>
</dbReference>
<protein>
    <recommendedName>
        <fullName evidence="1">Reverse transcriptase zinc-binding domain-containing protein</fullName>
    </recommendedName>
</protein>
<evidence type="ECO:0000313" key="3">
    <source>
        <dbReference type="Proteomes" id="UP000436088"/>
    </source>
</evidence>
<evidence type="ECO:0000259" key="1">
    <source>
        <dbReference type="Pfam" id="PF13966"/>
    </source>
</evidence>
<dbReference type="InterPro" id="IPR036397">
    <property type="entry name" value="RNaseH_sf"/>
</dbReference>
<feature type="domain" description="Reverse transcriptase zinc-binding" evidence="1">
    <location>
        <begin position="174"/>
        <end position="259"/>
    </location>
</feature>
<dbReference type="InterPro" id="IPR026960">
    <property type="entry name" value="RVT-Znf"/>
</dbReference>
<comment type="caution">
    <text evidence="2">The sequence shown here is derived from an EMBL/GenBank/DDBJ whole genome shotgun (WGS) entry which is preliminary data.</text>
</comment>
<dbReference type="AlphaFoldDB" id="A0A6A3A297"/>
<name>A0A6A3A297_HIBSY</name>
<organism evidence="2 3">
    <name type="scientific">Hibiscus syriacus</name>
    <name type="common">Rose of Sharon</name>
    <dbReference type="NCBI Taxonomy" id="106335"/>
    <lineage>
        <taxon>Eukaryota</taxon>
        <taxon>Viridiplantae</taxon>
        <taxon>Streptophyta</taxon>
        <taxon>Embryophyta</taxon>
        <taxon>Tracheophyta</taxon>
        <taxon>Spermatophyta</taxon>
        <taxon>Magnoliopsida</taxon>
        <taxon>eudicotyledons</taxon>
        <taxon>Gunneridae</taxon>
        <taxon>Pentapetalae</taxon>
        <taxon>rosids</taxon>
        <taxon>malvids</taxon>
        <taxon>Malvales</taxon>
        <taxon>Malvaceae</taxon>
        <taxon>Malvoideae</taxon>
        <taxon>Hibiscus</taxon>
    </lineage>
</organism>
<evidence type="ECO:0000313" key="2">
    <source>
        <dbReference type="EMBL" id="KAE8698414.1"/>
    </source>
</evidence>